<dbReference type="CDD" id="cd19166">
    <property type="entry name" value="HemeO-bac"/>
    <property type="match status" value="1"/>
</dbReference>
<dbReference type="InterPro" id="IPR016053">
    <property type="entry name" value="Haem_Oase-like"/>
</dbReference>
<evidence type="ECO:0000313" key="2">
    <source>
        <dbReference type="Proteomes" id="UP001234343"/>
    </source>
</evidence>
<dbReference type="InterPro" id="IPR016084">
    <property type="entry name" value="Haem_Oase-like_multi-hlx"/>
</dbReference>
<keyword evidence="2" id="KW-1185">Reference proteome</keyword>
<name>A0ABT7SVS7_9ALTE</name>
<proteinExistence type="predicted"/>
<comment type="caution">
    <text evidence="1">The sequence shown here is derived from an EMBL/GenBank/DDBJ whole genome shotgun (WGS) entry which is preliminary data.</text>
</comment>
<gene>
    <name evidence="1" type="ORF">QTP81_06555</name>
</gene>
<dbReference type="EMBL" id="JAUCBP010000007">
    <property type="protein sequence ID" value="MDM7860250.1"/>
    <property type="molecule type" value="Genomic_DNA"/>
</dbReference>
<reference evidence="1 2" key="1">
    <citation type="submission" date="2023-06" db="EMBL/GenBank/DDBJ databases">
        <title>Alteromonas sp. ASW11-36 isolated from intertidal sand.</title>
        <authorList>
            <person name="Li Y."/>
        </authorList>
    </citation>
    <scope>NUCLEOTIDE SEQUENCE [LARGE SCALE GENOMIC DNA]</scope>
    <source>
        <strain evidence="1 2">ASW11-36</strain>
    </source>
</reference>
<sequence length="188" mass="21591">MTLLERLRIETHELHKELESKYPFNRLLSKELSARDYACVLRCLNAWYEEIEPEILKVCELDVNVVTKYEASTPFLHMDLKALGETPQKQLSALQALPLNSELVLGYLYVVLGSANGATQIKRHMQKNNMKLPVNFYTKSVNDILIWKSFVEDLKVRDKTFTEQQKKDVIQGASSAFESLININSLLS</sequence>
<evidence type="ECO:0000313" key="1">
    <source>
        <dbReference type="EMBL" id="MDM7860250.1"/>
    </source>
</evidence>
<dbReference type="RefSeq" id="WP_289364536.1">
    <property type="nucleotide sequence ID" value="NZ_JAUCBP010000007.1"/>
</dbReference>
<organism evidence="1 2">
    <name type="scientific">Alteromonas arenosi</name>
    <dbReference type="NCBI Taxonomy" id="3055817"/>
    <lineage>
        <taxon>Bacteria</taxon>
        <taxon>Pseudomonadati</taxon>
        <taxon>Pseudomonadota</taxon>
        <taxon>Gammaproteobacteria</taxon>
        <taxon>Alteromonadales</taxon>
        <taxon>Alteromonadaceae</taxon>
        <taxon>Alteromonas/Salinimonas group</taxon>
        <taxon>Alteromonas</taxon>
    </lineage>
</organism>
<dbReference type="SUPFAM" id="SSF48613">
    <property type="entry name" value="Heme oxygenase-like"/>
    <property type="match status" value="1"/>
</dbReference>
<protein>
    <submittedName>
        <fullName evidence="1">Biliverdin-producing heme oxygenase</fullName>
    </submittedName>
</protein>
<dbReference type="Gene3D" id="1.20.910.10">
    <property type="entry name" value="Heme oxygenase-like"/>
    <property type="match status" value="1"/>
</dbReference>
<accession>A0ABT7SVS7</accession>
<dbReference type="Pfam" id="PF01126">
    <property type="entry name" value="Heme_oxygenase"/>
    <property type="match status" value="1"/>
</dbReference>
<dbReference type="Proteomes" id="UP001234343">
    <property type="component" value="Unassembled WGS sequence"/>
</dbReference>